<dbReference type="EMBL" id="JAVRET010000080">
    <property type="protein sequence ID" value="MDT0412403.1"/>
    <property type="molecule type" value="Genomic_DNA"/>
</dbReference>
<accession>A0ABU2R6T1</accession>
<dbReference type="Proteomes" id="UP001183610">
    <property type="component" value="Unassembled WGS sequence"/>
</dbReference>
<evidence type="ECO:0000313" key="2">
    <source>
        <dbReference type="Proteomes" id="UP001183610"/>
    </source>
</evidence>
<name>A0ABU2R6T1_9ACTN</name>
<keyword evidence="2" id="KW-1185">Reference proteome</keyword>
<dbReference type="RefSeq" id="WP_029396633.1">
    <property type="nucleotide sequence ID" value="NZ_JAVRET010000080.1"/>
</dbReference>
<sequence length="126" mass="14399">MSTWLWVLFFVVVFGGGGIGERARRALRTRHKRRLELTEAKARAERARVDAGRPPEPVCGCGHHLATHDTGGRCHELVRTAVAWDADEKPERYEARDCPCRRYVGPEPLHLTFAQELTDLDQRPRE</sequence>
<comment type="caution">
    <text evidence="1">The sequence shown here is derived from an EMBL/GenBank/DDBJ whole genome shotgun (WGS) entry which is preliminary data.</text>
</comment>
<protein>
    <submittedName>
        <fullName evidence="1">Uncharacterized protein</fullName>
    </submittedName>
</protein>
<organism evidence="1 2">
    <name type="scientific">Streptomyces evansiae</name>
    <dbReference type="NCBI Taxonomy" id="3075535"/>
    <lineage>
        <taxon>Bacteria</taxon>
        <taxon>Bacillati</taxon>
        <taxon>Actinomycetota</taxon>
        <taxon>Actinomycetes</taxon>
        <taxon>Kitasatosporales</taxon>
        <taxon>Streptomycetaceae</taxon>
        <taxon>Streptomyces</taxon>
    </lineage>
</organism>
<evidence type="ECO:0000313" key="1">
    <source>
        <dbReference type="EMBL" id="MDT0412403.1"/>
    </source>
</evidence>
<gene>
    <name evidence="1" type="ORF">RM698_25560</name>
</gene>
<proteinExistence type="predicted"/>
<reference evidence="2" key="1">
    <citation type="submission" date="2023-07" db="EMBL/GenBank/DDBJ databases">
        <title>30 novel species of actinomycetes from the DSMZ collection.</title>
        <authorList>
            <person name="Nouioui I."/>
        </authorList>
    </citation>
    <scope>NUCLEOTIDE SEQUENCE [LARGE SCALE GENOMIC DNA]</scope>
    <source>
        <strain evidence="2">DSM 41979</strain>
    </source>
</reference>